<dbReference type="AlphaFoldDB" id="A0A158DH03"/>
<sequence>MRITIKLDGFDHAAALAYAVLWLDKERGRWSREAHDGFELPPWGTWRSAPDGTLLLDPDTLQAVLMLHGLRLNAPAGIAGATGTDDPSACAPSESQKGRANYFGCGADGESRAPDAGHWHVQCIDRESTVAEHEVFSDEPDAVSGQSAHAHDAGSLAM</sequence>
<dbReference type="OrthoDB" id="9130024at2"/>
<feature type="region of interest" description="Disordered" evidence="1">
    <location>
        <begin position="132"/>
        <end position="158"/>
    </location>
</feature>
<protein>
    <submittedName>
        <fullName evidence="2">Uncharacterized protein</fullName>
    </submittedName>
</protein>
<dbReference type="InterPro" id="IPR021947">
    <property type="entry name" value="DUF3564"/>
</dbReference>
<evidence type="ECO:0000313" key="3">
    <source>
        <dbReference type="Proteomes" id="UP000054978"/>
    </source>
</evidence>
<comment type="caution">
    <text evidence="2">The sequence shown here is derived from an EMBL/GenBank/DDBJ whole genome shotgun (WGS) entry which is preliminary data.</text>
</comment>
<organism evidence="2 3">
    <name type="scientific">Caballeronia ptereochthonis</name>
    <dbReference type="NCBI Taxonomy" id="1777144"/>
    <lineage>
        <taxon>Bacteria</taxon>
        <taxon>Pseudomonadati</taxon>
        <taxon>Pseudomonadota</taxon>
        <taxon>Betaproteobacteria</taxon>
        <taxon>Burkholderiales</taxon>
        <taxon>Burkholderiaceae</taxon>
        <taxon>Caballeronia</taxon>
    </lineage>
</organism>
<accession>A0A158DH03</accession>
<keyword evidence="3" id="KW-1185">Reference proteome</keyword>
<dbReference type="EMBL" id="FCOB02000031">
    <property type="protein sequence ID" value="SAK93911.1"/>
    <property type="molecule type" value="Genomic_DNA"/>
</dbReference>
<dbReference type="Proteomes" id="UP000054978">
    <property type="component" value="Unassembled WGS sequence"/>
</dbReference>
<proteinExistence type="predicted"/>
<dbReference type="STRING" id="1777144.AWB83_05455"/>
<evidence type="ECO:0000256" key="1">
    <source>
        <dbReference type="SAM" id="MobiDB-lite"/>
    </source>
</evidence>
<dbReference type="Pfam" id="PF12087">
    <property type="entry name" value="DUF3564"/>
    <property type="match status" value="1"/>
</dbReference>
<reference evidence="2" key="1">
    <citation type="submission" date="2016-01" db="EMBL/GenBank/DDBJ databases">
        <authorList>
            <person name="Peeters C."/>
        </authorList>
    </citation>
    <scope>NUCLEOTIDE SEQUENCE [LARGE SCALE GENOMIC DNA]</scope>
    <source>
        <strain evidence="2">LMG 29326</strain>
    </source>
</reference>
<name>A0A158DH03_9BURK</name>
<evidence type="ECO:0000313" key="2">
    <source>
        <dbReference type="EMBL" id="SAK93911.1"/>
    </source>
</evidence>
<dbReference type="RefSeq" id="WP_159463085.1">
    <property type="nucleotide sequence ID" value="NZ_FCOB02000031.1"/>
</dbReference>
<gene>
    <name evidence="2" type="ORF">AWB83_05455</name>
</gene>